<dbReference type="Pfam" id="PF13650">
    <property type="entry name" value="Asp_protease_2"/>
    <property type="match status" value="1"/>
</dbReference>
<organism evidence="1 2">
    <name type="scientific">Dyella soli</name>
    <dbReference type="NCBI Taxonomy" id="522319"/>
    <lineage>
        <taxon>Bacteria</taxon>
        <taxon>Pseudomonadati</taxon>
        <taxon>Pseudomonadota</taxon>
        <taxon>Gammaproteobacteria</taxon>
        <taxon>Lysobacterales</taxon>
        <taxon>Rhodanobacteraceae</taxon>
        <taxon>Dyella</taxon>
    </lineage>
</organism>
<evidence type="ECO:0008006" key="3">
    <source>
        <dbReference type="Google" id="ProtNLM"/>
    </source>
</evidence>
<dbReference type="InterPro" id="IPR021109">
    <property type="entry name" value="Peptidase_aspartic_dom_sf"/>
</dbReference>
<gene>
    <name evidence="1" type="ORF">EZM97_06630</name>
</gene>
<dbReference type="CDD" id="cd05483">
    <property type="entry name" value="retropepsin_like_bacteria"/>
    <property type="match status" value="1"/>
</dbReference>
<evidence type="ECO:0000313" key="1">
    <source>
        <dbReference type="EMBL" id="TCI12982.1"/>
    </source>
</evidence>
<sequence length="344" mass="36933">MSTNASGPCQKPLCLKALCQTTSMTSAPLIALLADTYDPSSRPSPCWPLKGMSMKSMRLATIVACLALAPALHAASAKPIQFQPFMERALIVNATINGHPGTFMFDTGGGISFISPKFAAEIGCKPWGQITGFQMTGNRLDMQRCDNVSVQVDQHQVRRETVGVFDMDKFLPTGSKEKIDGSLALDIFDGQVVKFSYSERTLTVLDQSAVAALSKKTPSVPIHVVREAEGLALAVNLPVKTDNGTAWFELDSGNTSPFILAGKHLADTFKLDNDPRTKQTIKTALADGQPIEGNVKVLDLTLDGNLGMTFLSKYDVTIDMANHRAWVVPSKGSEVASSAKPASE</sequence>
<comment type="caution">
    <text evidence="1">The sequence shown here is derived from an EMBL/GenBank/DDBJ whole genome shotgun (WGS) entry which is preliminary data.</text>
</comment>
<evidence type="ECO:0000313" key="2">
    <source>
        <dbReference type="Proteomes" id="UP000291822"/>
    </source>
</evidence>
<dbReference type="EMBL" id="SJTG01000001">
    <property type="protein sequence ID" value="TCI12982.1"/>
    <property type="molecule type" value="Genomic_DNA"/>
</dbReference>
<name>A0A4R0YUK6_9GAMM</name>
<dbReference type="SUPFAM" id="SSF50630">
    <property type="entry name" value="Acid proteases"/>
    <property type="match status" value="1"/>
</dbReference>
<proteinExistence type="predicted"/>
<keyword evidence="2" id="KW-1185">Reference proteome</keyword>
<accession>A0A4R0YUK6</accession>
<dbReference type="InterPro" id="IPR034122">
    <property type="entry name" value="Retropepsin-like_bacterial"/>
</dbReference>
<dbReference type="Gene3D" id="2.40.70.10">
    <property type="entry name" value="Acid Proteases"/>
    <property type="match status" value="1"/>
</dbReference>
<dbReference type="AlphaFoldDB" id="A0A4R0YUK6"/>
<reference evidence="1 2" key="1">
    <citation type="submission" date="2019-02" db="EMBL/GenBank/DDBJ databases">
        <title>Dyella amyloliquefaciens sp. nov., isolated from forest soil.</title>
        <authorList>
            <person name="Gao Z.-H."/>
            <person name="Qiu L.-H."/>
        </authorList>
    </citation>
    <scope>NUCLEOTIDE SEQUENCE [LARGE SCALE GENOMIC DNA]</scope>
    <source>
        <strain evidence="1 2">KACC 12747</strain>
    </source>
</reference>
<protein>
    <recommendedName>
        <fullName evidence="3">Aspartyl protease</fullName>
    </recommendedName>
</protein>
<dbReference type="Proteomes" id="UP000291822">
    <property type="component" value="Unassembled WGS sequence"/>
</dbReference>